<reference evidence="2" key="1">
    <citation type="journal article" date="2019" name="Int. J. Syst. Evol. Microbiol.">
        <title>The Global Catalogue of Microorganisms (GCM) 10K type strain sequencing project: providing services to taxonomists for standard genome sequencing and annotation.</title>
        <authorList>
            <consortium name="The Broad Institute Genomics Platform"/>
            <consortium name="The Broad Institute Genome Sequencing Center for Infectious Disease"/>
            <person name="Wu L."/>
            <person name="Ma J."/>
        </authorList>
    </citation>
    <scope>NUCLEOTIDE SEQUENCE [LARGE SCALE GENOMIC DNA]</scope>
    <source>
        <strain evidence="2">CGMCC 4.7304</strain>
    </source>
</reference>
<accession>A0ABW0YY53</accession>
<comment type="caution">
    <text evidence="1">The sequence shown here is derived from an EMBL/GenBank/DDBJ whole genome shotgun (WGS) entry which is preliminary data.</text>
</comment>
<proteinExistence type="predicted"/>
<name>A0ABW0YY53_9ACTN</name>
<dbReference type="RefSeq" id="WP_390316670.1">
    <property type="nucleotide sequence ID" value="NZ_JBHSPB010000007.1"/>
</dbReference>
<keyword evidence="2" id="KW-1185">Reference proteome</keyword>
<organism evidence="1 2">
    <name type="scientific">Streptomyces gamaensis</name>
    <dbReference type="NCBI Taxonomy" id="1763542"/>
    <lineage>
        <taxon>Bacteria</taxon>
        <taxon>Bacillati</taxon>
        <taxon>Actinomycetota</taxon>
        <taxon>Actinomycetes</taxon>
        <taxon>Kitasatosporales</taxon>
        <taxon>Streptomycetaceae</taxon>
        <taxon>Streptomyces</taxon>
    </lineage>
</organism>
<dbReference type="EMBL" id="JBHSPB010000007">
    <property type="protein sequence ID" value="MFC5721406.1"/>
    <property type="molecule type" value="Genomic_DNA"/>
</dbReference>
<sequence>MTNPIARLLARVKTLFAPRTRTGPAARRGAHSPTFPEQRCPYVYLWIGAHGINFVPREPEEAAK</sequence>
<protein>
    <submittedName>
        <fullName evidence="1">Uncharacterized protein</fullName>
    </submittedName>
</protein>
<evidence type="ECO:0000313" key="2">
    <source>
        <dbReference type="Proteomes" id="UP001596083"/>
    </source>
</evidence>
<evidence type="ECO:0000313" key="1">
    <source>
        <dbReference type="EMBL" id="MFC5721406.1"/>
    </source>
</evidence>
<gene>
    <name evidence="1" type="ORF">ACFP1Z_14635</name>
</gene>
<dbReference type="Proteomes" id="UP001596083">
    <property type="component" value="Unassembled WGS sequence"/>
</dbReference>